<organism evidence="2 3">
    <name type="scientific">Grifola frondosa</name>
    <name type="common">Maitake</name>
    <name type="synonym">Polyporus frondosus</name>
    <dbReference type="NCBI Taxonomy" id="5627"/>
    <lineage>
        <taxon>Eukaryota</taxon>
        <taxon>Fungi</taxon>
        <taxon>Dikarya</taxon>
        <taxon>Basidiomycota</taxon>
        <taxon>Agaricomycotina</taxon>
        <taxon>Agaricomycetes</taxon>
        <taxon>Polyporales</taxon>
        <taxon>Grifolaceae</taxon>
        <taxon>Grifola</taxon>
    </lineage>
</organism>
<feature type="transmembrane region" description="Helical" evidence="1">
    <location>
        <begin position="25"/>
        <end position="45"/>
    </location>
</feature>
<evidence type="ECO:0000313" key="2">
    <source>
        <dbReference type="EMBL" id="OBZ65595.1"/>
    </source>
</evidence>
<keyword evidence="3" id="KW-1185">Reference proteome</keyword>
<proteinExistence type="predicted"/>
<accession>A0A1C7LLD9</accession>
<reference evidence="2 3" key="1">
    <citation type="submission" date="2016-03" db="EMBL/GenBank/DDBJ databases">
        <title>Whole genome sequencing of Grifola frondosa 9006-11.</title>
        <authorList>
            <person name="Min B."/>
            <person name="Park H."/>
            <person name="Kim J.-G."/>
            <person name="Cho H."/>
            <person name="Oh Y.-L."/>
            <person name="Kong W.-S."/>
            <person name="Choi I.-G."/>
        </authorList>
    </citation>
    <scope>NUCLEOTIDE SEQUENCE [LARGE SCALE GENOMIC DNA]</scope>
    <source>
        <strain evidence="2 3">9006-11</strain>
    </source>
</reference>
<keyword evidence="1" id="KW-1133">Transmembrane helix</keyword>
<dbReference type="AlphaFoldDB" id="A0A1C7LLD9"/>
<comment type="caution">
    <text evidence="2">The sequence shown here is derived from an EMBL/GenBank/DDBJ whole genome shotgun (WGS) entry which is preliminary data.</text>
</comment>
<name>A0A1C7LLD9_GRIFR</name>
<gene>
    <name evidence="2" type="ORF">A0H81_14510</name>
</gene>
<feature type="transmembrane region" description="Helical" evidence="1">
    <location>
        <begin position="57"/>
        <end position="77"/>
    </location>
</feature>
<evidence type="ECO:0000313" key="3">
    <source>
        <dbReference type="Proteomes" id="UP000092993"/>
    </source>
</evidence>
<dbReference type="EMBL" id="LUGG01000043">
    <property type="protein sequence ID" value="OBZ65595.1"/>
    <property type="molecule type" value="Genomic_DNA"/>
</dbReference>
<dbReference type="Proteomes" id="UP000092993">
    <property type="component" value="Unassembled WGS sequence"/>
</dbReference>
<keyword evidence="1" id="KW-0472">Membrane</keyword>
<evidence type="ECO:0000256" key="1">
    <source>
        <dbReference type="SAM" id="Phobius"/>
    </source>
</evidence>
<keyword evidence="1" id="KW-0812">Transmembrane</keyword>
<sequence>MIAHIQTASTFFKAARRLHSRRRIICFYCFLYFRMSCHLTTAIVFAERTRRIPCSDFSTAIVVSLFYVGGTLSLDVYHPLLFNPSPISLFTGHF</sequence>
<protein>
    <submittedName>
        <fullName evidence="2">Uncharacterized protein</fullName>
    </submittedName>
</protein>